<keyword evidence="1" id="KW-0732">Signal</keyword>
<dbReference type="SUPFAM" id="SSF50956">
    <property type="entry name" value="Thermostable phytase (3-phytase)"/>
    <property type="match status" value="1"/>
</dbReference>
<dbReference type="Gene3D" id="2.120.10.30">
    <property type="entry name" value="TolB, C-terminal domain"/>
    <property type="match status" value="1"/>
</dbReference>
<feature type="chain" id="PRO_5038703827" evidence="1">
    <location>
        <begin position="28"/>
        <end position="390"/>
    </location>
</feature>
<evidence type="ECO:0000259" key="2">
    <source>
        <dbReference type="PROSITE" id="PS51662"/>
    </source>
</evidence>
<accession>V9IRY6</accession>
<sequence length="390" mass="41802">MEWNPLKALKSRILTAAVLSLVLPAAAGLAGVPSVAEASALQSARVLPSAETDAVASGSDAADDPSIWVHPSDPAKSMIIATNKDGGILVYDLNGRQKYSYETGRMNNIDVRYGFKLAGQTVDIAAATNRTTNSIDIFAIDKSTGALRAVSGTPIVSSMSEVYGFSLYHSLKTGKYYALVLGKEGEFEQYELFDNGKGAIDGKKVREFKLATQSEGIVADDEYGRLYIAEEDAGVWLYGAEPGDGDVRETVAAVDGVKLTADVEGLTLYYAEDGEGYLIASSQGSSSYAVFDREDGEYEGSFVIADAPGIDGTSETDGIDVLGFGLGSQYPKGLFIAQDDENLQDGAVINQNFKIVKWDAISDAFEDVFGDDLDVDNDIDPRKLEYREED</sequence>
<dbReference type="PROSITE" id="PS51662">
    <property type="entry name" value="BP_PHYTASE"/>
    <property type="match status" value="1"/>
</dbReference>
<protein>
    <submittedName>
        <fullName evidence="3">3-phytase</fullName>
    </submittedName>
</protein>
<organism evidence="3">
    <name type="scientific">Paenibacillus mucilaginosus K02</name>
    <dbReference type="NCBI Taxonomy" id="997761"/>
    <lineage>
        <taxon>Bacteria</taxon>
        <taxon>Bacillati</taxon>
        <taxon>Bacillota</taxon>
        <taxon>Bacilli</taxon>
        <taxon>Bacillales</taxon>
        <taxon>Paenibacillaceae</taxon>
        <taxon>Paenibacillus</taxon>
    </lineage>
</organism>
<dbReference type="Pfam" id="PF02333">
    <property type="entry name" value="Phytase"/>
    <property type="match status" value="1"/>
</dbReference>
<dbReference type="InterPro" id="IPR003431">
    <property type="entry name" value="B-propeller_Phytase"/>
</dbReference>
<reference evidence="3" key="1">
    <citation type="submission" date="2011-07" db="EMBL/GenBank/DDBJ databases">
        <title>Some potential microbial weathering related gene sequences of Bacillus mucilaginosus.</title>
        <authorList>
            <person name="Lian B."/>
            <person name="Xiao B."/>
        </authorList>
    </citation>
    <scope>NUCLEOTIDE SEQUENCE</scope>
    <source>
        <strain evidence="3">K02</strain>
    </source>
</reference>
<evidence type="ECO:0000256" key="1">
    <source>
        <dbReference type="SAM" id="SignalP"/>
    </source>
</evidence>
<dbReference type="GO" id="GO:0016158">
    <property type="term" value="F:inositol hexakisphosphate 3-phosphatase activity"/>
    <property type="evidence" value="ECO:0007669"/>
    <property type="project" value="InterPro"/>
</dbReference>
<dbReference type="AlphaFoldDB" id="V9IRY6"/>
<feature type="signal peptide" evidence="1">
    <location>
        <begin position="1"/>
        <end position="27"/>
    </location>
</feature>
<name>V9IRY6_9BACL</name>
<evidence type="ECO:0000313" key="3">
    <source>
        <dbReference type="EMBL" id="AFK65376.1"/>
    </source>
</evidence>
<proteinExistence type="predicted"/>
<feature type="domain" description="BPP" evidence="2">
    <location>
        <begin position="36"/>
        <end position="365"/>
    </location>
</feature>
<dbReference type="InterPro" id="IPR011042">
    <property type="entry name" value="6-blade_b-propeller_TolB-like"/>
</dbReference>
<dbReference type="EMBL" id="JN225182">
    <property type="protein sequence ID" value="AFK65376.1"/>
    <property type="molecule type" value="Genomic_DNA"/>
</dbReference>